<keyword evidence="2" id="KW-0032">Aminotransferase</keyword>
<dbReference type="SUPFAM" id="SSF53383">
    <property type="entry name" value="PLP-dependent transferases"/>
    <property type="match status" value="1"/>
</dbReference>
<evidence type="ECO:0000259" key="1">
    <source>
        <dbReference type="Pfam" id="PF00155"/>
    </source>
</evidence>
<evidence type="ECO:0000313" key="3">
    <source>
        <dbReference type="Proteomes" id="UP000243797"/>
    </source>
</evidence>
<dbReference type="InterPro" id="IPR004839">
    <property type="entry name" value="Aminotransferase_I/II_large"/>
</dbReference>
<dbReference type="OrthoDB" id="7042322at2759"/>
<dbReference type="Gene3D" id="3.90.1150.10">
    <property type="entry name" value="Aspartate Aminotransferase, domain 1"/>
    <property type="match status" value="1"/>
</dbReference>
<organism evidence="2 3">
    <name type="scientific">Sphaceloma murrayae</name>
    <dbReference type="NCBI Taxonomy" id="2082308"/>
    <lineage>
        <taxon>Eukaryota</taxon>
        <taxon>Fungi</taxon>
        <taxon>Dikarya</taxon>
        <taxon>Ascomycota</taxon>
        <taxon>Pezizomycotina</taxon>
        <taxon>Dothideomycetes</taxon>
        <taxon>Dothideomycetidae</taxon>
        <taxon>Myriangiales</taxon>
        <taxon>Elsinoaceae</taxon>
        <taxon>Sphaceloma</taxon>
    </lineage>
</organism>
<proteinExistence type="predicted"/>
<keyword evidence="3" id="KW-1185">Reference proteome</keyword>
<gene>
    <name evidence="2" type="ORF">CAC42_7671</name>
</gene>
<protein>
    <submittedName>
        <fullName evidence="2">Aromatic amino acid aminotransferase</fullName>
    </submittedName>
</protein>
<dbReference type="STRING" id="2082308.A0A2K1QTA8"/>
<dbReference type="Pfam" id="PF00155">
    <property type="entry name" value="Aminotran_1_2"/>
    <property type="match status" value="1"/>
</dbReference>
<dbReference type="EMBL" id="NKHZ01000043">
    <property type="protein sequence ID" value="PNS18302.1"/>
    <property type="molecule type" value="Genomic_DNA"/>
</dbReference>
<dbReference type="InterPro" id="IPR015422">
    <property type="entry name" value="PyrdxlP-dep_Trfase_small"/>
</dbReference>
<dbReference type="PANTHER" id="PTHR42858">
    <property type="entry name" value="AMINOTRANSFERASE"/>
    <property type="match status" value="1"/>
</dbReference>
<reference evidence="2 3" key="1">
    <citation type="submission" date="2017-06" db="EMBL/GenBank/DDBJ databases">
        <title>Draft genome sequence of a variant of Elsinoe murrayae.</title>
        <authorList>
            <person name="Cheng Q."/>
        </authorList>
    </citation>
    <scope>NUCLEOTIDE SEQUENCE [LARGE SCALE GENOMIC DNA]</scope>
    <source>
        <strain evidence="2 3">CQ-2017a</strain>
    </source>
</reference>
<comment type="caution">
    <text evidence="2">The sequence shown here is derived from an EMBL/GenBank/DDBJ whole genome shotgun (WGS) entry which is preliminary data.</text>
</comment>
<dbReference type="FunFam" id="3.40.640.10:FF:000080">
    <property type="entry name" value="Aminotransferase, putative"/>
    <property type="match status" value="1"/>
</dbReference>
<evidence type="ECO:0000313" key="2">
    <source>
        <dbReference type="EMBL" id="PNS18302.1"/>
    </source>
</evidence>
<dbReference type="FunCoup" id="A0A2K1QTA8">
    <property type="interactions" value="53"/>
</dbReference>
<name>A0A2K1QTA8_9PEZI</name>
<dbReference type="Proteomes" id="UP000243797">
    <property type="component" value="Unassembled WGS sequence"/>
</dbReference>
<dbReference type="Gene3D" id="3.40.640.10">
    <property type="entry name" value="Type I PLP-dependent aspartate aminotransferase-like (Major domain)"/>
    <property type="match status" value="1"/>
</dbReference>
<sequence>MAHHDSTRTIDLLKGHPNPALLPAKAISDAARAALADEAVATPALLYGADEGYLPFRQAIADWNSSFYRRTISKDNVVISGGASQNLACVLQVLTDPLCTRNVWIVSPAYMLVFRIFQDNGFASKMRAVPEIQDGLDVAWLEKELDMCHDTLQQHAQSPNKLKPDRAYSKCYRHVLYCVPTFSNPSSGIMSTERREALIRLARKHDMLVVADDVYDHLQWVNPPGQQRQPLTGAIQPRLVDIDATLDGGFTRPGADGFGNAMSNGSFSKIIAPGCRCGWTEGSEKLAFAISQVGSSRSGGAPSQLTSSYLKELLTSGWLTDHITHTLQPEYSKRHAIMRSALEEHVLPLGCHITEPDGYMGGYFIWLRLPPGVDAEELAEHCKTTQNLIIIPGTAFEVPVPGRIRHHDHIRLCFAWEHVSVLDEGIQRLAKALQKYL</sequence>
<dbReference type="AlphaFoldDB" id="A0A2K1QTA8"/>
<dbReference type="GO" id="GO:0030170">
    <property type="term" value="F:pyridoxal phosphate binding"/>
    <property type="evidence" value="ECO:0007669"/>
    <property type="project" value="InterPro"/>
</dbReference>
<dbReference type="PANTHER" id="PTHR42858:SF1">
    <property type="entry name" value="LD15494P"/>
    <property type="match status" value="1"/>
</dbReference>
<keyword evidence="2" id="KW-0808">Transferase</keyword>
<accession>A0A2K1QTA8</accession>
<feature type="domain" description="Aminotransferase class I/classII large" evidence="1">
    <location>
        <begin position="27"/>
        <end position="416"/>
    </location>
</feature>
<dbReference type="InterPro" id="IPR015421">
    <property type="entry name" value="PyrdxlP-dep_Trfase_major"/>
</dbReference>
<dbReference type="CDD" id="cd00609">
    <property type="entry name" value="AAT_like"/>
    <property type="match status" value="1"/>
</dbReference>
<dbReference type="InParanoid" id="A0A2K1QTA8"/>
<dbReference type="InterPro" id="IPR015424">
    <property type="entry name" value="PyrdxlP-dep_Trfase"/>
</dbReference>
<dbReference type="GO" id="GO:0047536">
    <property type="term" value="F:2-aminoadipate transaminase activity"/>
    <property type="evidence" value="ECO:0007669"/>
    <property type="project" value="TreeGrafter"/>
</dbReference>